<protein>
    <submittedName>
        <fullName evidence="4">Bromodomain containing protein</fullName>
    </submittedName>
</protein>
<dbReference type="PROSITE" id="PS50014">
    <property type="entry name" value="BROMODOMAIN_2"/>
    <property type="match status" value="1"/>
</dbReference>
<dbReference type="InterPro" id="IPR001487">
    <property type="entry name" value="Bromodomain"/>
</dbReference>
<dbReference type="AlphaFoldDB" id="A2EHL9"/>
<accession>A2EHL9</accession>
<evidence type="ECO:0000313" key="5">
    <source>
        <dbReference type="Proteomes" id="UP000001542"/>
    </source>
</evidence>
<dbReference type="VEuPathDB" id="TrichDB:TVAGG3_0242340"/>
<dbReference type="SMART" id="SM00297">
    <property type="entry name" value="BROMO"/>
    <property type="match status" value="1"/>
</dbReference>
<dbReference type="PANTHER" id="PTHR46136:SF1">
    <property type="entry name" value="TRANSCRIPTION FACTOR GTE11-RELATED"/>
    <property type="match status" value="1"/>
</dbReference>
<dbReference type="InterPro" id="IPR036427">
    <property type="entry name" value="Bromodomain-like_sf"/>
</dbReference>
<dbReference type="STRING" id="5722.A2EHL9"/>
<dbReference type="VEuPathDB" id="TrichDB:TVAG_312140"/>
<evidence type="ECO:0000256" key="1">
    <source>
        <dbReference type="ARBA" id="ARBA00023117"/>
    </source>
</evidence>
<keyword evidence="1 2" id="KW-0103">Bromodomain</keyword>
<reference evidence="4" key="2">
    <citation type="journal article" date="2007" name="Science">
        <title>Draft genome sequence of the sexually transmitted pathogen Trichomonas vaginalis.</title>
        <authorList>
            <person name="Carlton J.M."/>
            <person name="Hirt R.P."/>
            <person name="Silva J.C."/>
            <person name="Delcher A.L."/>
            <person name="Schatz M."/>
            <person name="Zhao Q."/>
            <person name="Wortman J.R."/>
            <person name="Bidwell S.L."/>
            <person name="Alsmark U.C.M."/>
            <person name="Besteiro S."/>
            <person name="Sicheritz-Ponten T."/>
            <person name="Noel C.J."/>
            <person name="Dacks J.B."/>
            <person name="Foster P.G."/>
            <person name="Simillion C."/>
            <person name="Van de Peer Y."/>
            <person name="Miranda-Saavedra D."/>
            <person name="Barton G.J."/>
            <person name="Westrop G.D."/>
            <person name="Mueller S."/>
            <person name="Dessi D."/>
            <person name="Fiori P.L."/>
            <person name="Ren Q."/>
            <person name="Paulsen I."/>
            <person name="Zhang H."/>
            <person name="Bastida-Corcuera F.D."/>
            <person name="Simoes-Barbosa A."/>
            <person name="Brown M.T."/>
            <person name="Hayes R.D."/>
            <person name="Mukherjee M."/>
            <person name="Okumura C.Y."/>
            <person name="Schneider R."/>
            <person name="Smith A.J."/>
            <person name="Vanacova S."/>
            <person name="Villalvazo M."/>
            <person name="Haas B.J."/>
            <person name="Pertea M."/>
            <person name="Feldblyum T.V."/>
            <person name="Utterback T.R."/>
            <person name="Shu C.L."/>
            <person name="Osoegawa K."/>
            <person name="de Jong P.J."/>
            <person name="Hrdy I."/>
            <person name="Horvathova L."/>
            <person name="Zubacova Z."/>
            <person name="Dolezal P."/>
            <person name="Malik S.B."/>
            <person name="Logsdon J.M. Jr."/>
            <person name="Henze K."/>
            <person name="Gupta A."/>
            <person name="Wang C.C."/>
            <person name="Dunne R.L."/>
            <person name="Upcroft J.A."/>
            <person name="Upcroft P."/>
            <person name="White O."/>
            <person name="Salzberg S.L."/>
            <person name="Tang P."/>
            <person name="Chiu C.-H."/>
            <person name="Lee Y.-S."/>
            <person name="Embley T.M."/>
            <person name="Coombs G.H."/>
            <person name="Mottram J.C."/>
            <person name="Tachezy J."/>
            <person name="Fraser-Liggett C.M."/>
            <person name="Johnson P.J."/>
        </authorList>
    </citation>
    <scope>NUCLEOTIDE SEQUENCE [LARGE SCALE GENOMIC DNA]</scope>
    <source>
        <strain evidence="4">G3</strain>
    </source>
</reference>
<proteinExistence type="predicted"/>
<dbReference type="RefSeq" id="XP_001320038.1">
    <property type="nucleotide sequence ID" value="XM_001320003.1"/>
</dbReference>
<evidence type="ECO:0000256" key="2">
    <source>
        <dbReference type="PROSITE-ProRule" id="PRU00035"/>
    </source>
</evidence>
<reference evidence="4" key="1">
    <citation type="submission" date="2006-10" db="EMBL/GenBank/DDBJ databases">
        <authorList>
            <person name="Amadeo P."/>
            <person name="Zhao Q."/>
            <person name="Wortman J."/>
            <person name="Fraser-Liggett C."/>
            <person name="Carlton J."/>
        </authorList>
    </citation>
    <scope>NUCLEOTIDE SEQUENCE</scope>
    <source>
        <strain evidence="4">G3</strain>
    </source>
</reference>
<dbReference type="InParanoid" id="A2EHL9"/>
<dbReference type="PRINTS" id="PR00503">
    <property type="entry name" value="BROMODOMAIN"/>
</dbReference>
<sequence>MNTIPTSFEDQIKTCLKITDIIISHPLSALFLEPVDPEKDDAPGYYEKIKNPKTLSEVRSNLLDKKYASVSDWKDDIKLIWSNAILYGGEQSIVSKLARQMEKFANKLILSKLPLSTYDWIDSIGTYVTKLKTQYSYAAANNEFLAPLNSKNKEYHVRRLCEALPKLTDEIDRVQIGRILALFDAKYETNEANTINLNEIPLESLNLLIVYTKYRFDQQKLQYPD</sequence>
<dbReference type="InterPro" id="IPR052442">
    <property type="entry name" value="Env_Response_Regulator"/>
</dbReference>
<dbReference type="SUPFAM" id="SSF47370">
    <property type="entry name" value="Bromodomain"/>
    <property type="match status" value="1"/>
</dbReference>
<evidence type="ECO:0000259" key="3">
    <source>
        <dbReference type="PROSITE" id="PS50014"/>
    </source>
</evidence>
<keyword evidence="5" id="KW-1185">Reference proteome</keyword>
<dbReference type="eggNOG" id="KOG1474">
    <property type="taxonomic scope" value="Eukaryota"/>
</dbReference>
<dbReference type="Gene3D" id="1.20.920.10">
    <property type="entry name" value="Bromodomain-like"/>
    <property type="match status" value="1"/>
</dbReference>
<dbReference type="SMR" id="A2EHL9"/>
<dbReference type="CDD" id="cd04369">
    <property type="entry name" value="Bromodomain"/>
    <property type="match status" value="1"/>
</dbReference>
<name>A2EHL9_TRIV3</name>
<organism evidence="4 5">
    <name type="scientific">Trichomonas vaginalis (strain ATCC PRA-98 / G3)</name>
    <dbReference type="NCBI Taxonomy" id="412133"/>
    <lineage>
        <taxon>Eukaryota</taxon>
        <taxon>Metamonada</taxon>
        <taxon>Parabasalia</taxon>
        <taxon>Trichomonadida</taxon>
        <taxon>Trichomonadidae</taxon>
        <taxon>Trichomonas</taxon>
    </lineage>
</organism>
<dbReference type="EMBL" id="DS113391">
    <property type="protein sequence ID" value="EAY07815.1"/>
    <property type="molecule type" value="Genomic_DNA"/>
</dbReference>
<dbReference type="Pfam" id="PF00439">
    <property type="entry name" value="Bromodomain"/>
    <property type="match status" value="1"/>
</dbReference>
<feature type="domain" description="Bromo" evidence="3">
    <location>
        <begin position="23"/>
        <end position="95"/>
    </location>
</feature>
<dbReference type="Proteomes" id="UP000001542">
    <property type="component" value="Unassembled WGS sequence"/>
</dbReference>
<dbReference type="KEGG" id="tva:4765710"/>
<dbReference type="PANTHER" id="PTHR46136">
    <property type="entry name" value="TRANSCRIPTION FACTOR GTE8"/>
    <property type="match status" value="1"/>
</dbReference>
<dbReference type="OrthoDB" id="21449at2759"/>
<evidence type="ECO:0000313" key="4">
    <source>
        <dbReference type="EMBL" id="EAY07815.1"/>
    </source>
</evidence>
<gene>
    <name evidence="4" type="ORF">TVAG_312140</name>
</gene>